<comment type="caution">
    <text evidence="2">The sequence shown here is derived from an EMBL/GenBank/DDBJ whole genome shotgun (WGS) entry which is preliminary data.</text>
</comment>
<organism evidence="2 3">
    <name type="scientific">Stephania yunnanensis</name>
    <dbReference type="NCBI Taxonomy" id="152371"/>
    <lineage>
        <taxon>Eukaryota</taxon>
        <taxon>Viridiplantae</taxon>
        <taxon>Streptophyta</taxon>
        <taxon>Embryophyta</taxon>
        <taxon>Tracheophyta</taxon>
        <taxon>Spermatophyta</taxon>
        <taxon>Magnoliopsida</taxon>
        <taxon>Ranunculales</taxon>
        <taxon>Menispermaceae</taxon>
        <taxon>Menispermoideae</taxon>
        <taxon>Cissampelideae</taxon>
        <taxon>Stephania</taxon>
    </lineage>
</organism>
<name>A0AAP0EZY5_9MAGN</name>
<feature type="compositionally biased region" description="Acidic residues" evidence="1">
    <location>
        <begin position="61"/>
        <end position="104"/>
    </location>
</feature>
<feature type="region of interest" description="Disordered" evidence="1">
    <location>
        <begin position="1"/>
        <end position="110"/>
    </location>
</feature>
<evidence type="ECO:0000256" key="1">
    <source>
        <dbReference type="SAM" id="MobiDB-lite"/>
    </source>
</evidence>
<dbReference type="AlphaFoldDB" id="A0AAP0EZY5"/>
<feature type="compositionally biased region" description="Basic and acidic residues" evidence="1">
    <location>
        <begin position="42"/>
        <end position="60"/>
    </location>
</feature>
<evidence type="ECO:0000313" key="3">
    <source>
        <dbReference type="Proteomes" id="UP001420932"/>
    </source>
</evidence>
<proteinExistence type="predicted"/>
<dbReference type="EMBL" id="JBBNAF010000011">
    <property type="protein sequence ID" value="KAK9098109.1"/>
    <property type="molecule type" value="Genomic_DNA"/>
</dbReference>
<protein>
    <submittedName>
        <fullName evidence="2">Uncharacterized protein</fullName>
    </submittedName>
</protein>
<evidence type="ECO:0000313" key="2">
    <source>
        <dbReference type="EMBL" id="KAK9098109.1"/>
    </source>
</evidence>
<gene>
    <name evidence="2" type="ORF">Syun_025154</name>
</gene>
<sequence length="110" mass="12393">MATNDNGEWDSDVAGLGLGCPREGTICSRDPVPQVKSSSLDSSEKDREQAIQEEDSTKQESEEENASEDGDEEDESERNEEGESEEQEEEGEEENEEEDDEDEDETKRKM</sequence>
<dbReference type="Proteomes" id="UP001420932">
    <property type="component" value="Unassembled WGS sequence"/>
</dbReference>
<reference evidence="2 3" key="1">
    <citation type="submission" date="2024-01" db="EMBL/GenBank/DDBJ databases">
        <title>Genome assemblies of Stephania.</title>
        <authorList>
            <person name="Yang L."/>
        </authorList>
    </citation>
    <scope>NUCLEOTIDE SEQUENCE [LARGE SCALE GENOMIC DNA]</scope>
    <source>
        <strain evidence="2">YNDBR</strain>
        <tissue evidence="2">Leaf</tissue>
    </source>
</reference>
<keyword evidence="3" id="KW-1185">Reference proteome</keyword>
<accession>A0AAP0EZY5</accession>